<evidence type="ECO:0000256" key="1">
    <source>
        <dbReference type="ARBA" id="ARBA00022962"/>
    </source>
</evidence>
<dbReference type="Proteomes" id="UP001232992">
    <property type="component" value="Unassembled WGS sequence"/>
</dbReference>
<feature type="domain" description="Glutamine amidotransferase type-2" evidence="2">
    <location>
        <begin position="2"/>
        <end position="267"/>
    </location>
</feature>
<comment type="caution">
    <text evidence="3">The sequence shown here is derived from an EMBL/GenBank/DDBJ whole genome shotgun (WGS) entry which is preliminary data.</text>
</comment>
<dbReference type="InterPro" id="IPR052373">
    <property type="entry name" value="Gamma-glu_amide_hydrolase"/>
</dbReference>
<dbReference type="InterPro" id="IPR017808">
    <property type="entry name" value="EgtC"/>
</dbReference>
<keyword evidence="1" id="KW-0315">Glutamine amidotransferase</keyword>
<keyword evidence="4" id="KW-1185">Reference proteome</keyword>
<dbReference type="InterPro" id="IPR026869">
    <property type="entry name" value="EgtC-like"/>
</dbReference>
<reference evidence="3 4" key="1">
    <citation type="submission" date="2023-01" db="EMBL/GenBank/DDBJ databases">
        <title>Novel diversity within Roseofilum (Cyanobacteria; Desertifilaceae) from marine benthic mats with descriptions of four novel species.</title>
        <authorList>
            <person name="Wang Y."/>
            <person name="Berthold D.E."/>
            <person name="Hu J."/>
            <person name="Lefler F.W."/>
            <person name="Laughinghouse H.D. IV."/>
        </authorList>
    </citation>
    <scope>NUCLEOTIDE SEQUENCE [LARGE SCALE GENOMIC DNA]</scope>
    <source>
        <strain evidence="3 4">BLCC-M143</strain>
    </source>
</reference>
<dbReference type="InterPro" id="IPR017932">
    <property type="entry name" value="GATase_2_dom"/>
</dbReference>
<proteinExistence type="predicted"/>
<accession>A0ABT7BZU0</accession>
<dbReference type="SUPFAM" id="SSF56235">
    <property type="entry name" value="N-terminal nucleophile aminohydrolases (Ntn hydrolases)"/>
    <property type="match status" value="1"/>
</dbReference>
<protein>
    <submittedName>
        <fullName evidence="3">Ergothioneine biosynthesis protein EgtC</fullName>
    </submittedName>
</protein>
<dbReference type="Gene3D" id="3.60.20.10">
    <property type="entry name" value="Glutamine Phosphoribosylpyrophosphate, subunit 1, domain 1"/>
    <property type="match status" value="1"/>
</dbReference>
<dbReference type="CDD" id="cd01908">
    <property type="entry name" value="YafJ"/>
    <property type="match status" value="1"/>
</dbReference>
<dbReference type="InterPro" id="IPR029055">
    <property type="entry name" value="Ntn_hydrolases_N"/>
</dbReference>
<dbReference type="PANTHER" id="PTHR43187">
    <property type="entry name" value="GLUTAMINE AMIDOTRANSFERASE DUG3-RELATED"/>
    <property type="match status" value="1"/>
</dbReference>
<dbReference type="NCBIfam" id="TIGR03442">
    <property type="entry name" value="ergothioneine biosynthesis protein EgtC"/>
    <property type="match status" value="1"/>
</dbReference>
<dbReference type="PANTHER" id="PTHR43187:SF1">
    <property type="entry name" value="GLUTAMINE AMIDOTRANSFERASE DUG3-RELATED"/>
    <property type="match status" value="1"/>
</dbReference>
<evidence type="ECO:0000313" key="4">
    <source>
        <dbReference type="Proteomes" id="UP001232992"/>
    </source>
</evidence>
<dbReference type="EMBL" id="JAQOSQ010000019">
    <property type="protein sequence ID" value="MDJ1184727.1"/>
    <property type="molecule type" value="Genomic_DNA"/>
</dbReference>
<dbReference type="Pfam" id="PF13230">
    <property type="entry name" value="GATase_4"/>
    <property type="match status" value="1"/>
</dbReference>
<name>A0ABT7BZU0_9CYAN</name>
<dbReference type="RefSeq" id="WP_283759382.1">
    <property type="nucleotide sequence ID" value="NZ_JAQOSQ010000019.1"/>
</dbReference>
<evidence type="ECO:0000313" key="3">
    <source>
        <dbReference type="EMBL" id="MDJ1184727.1"/>
    </source>
</evidence>
<sequence length="267" mass="30117">MCRLLAYLGSPIQPDKLIYEPEHSLYIQSYSPKETVTTSVNADGVGVGWYDFQKQTEPFIYKNILPIWSDINLPHLSRYIESECFLAYIRSATPGQGASWSNCQPFSDRHFLFTHNGFIENFRSTLYQPIRSHIKDTVYRNIEGTTDSEHIFALFLNELAAVDGNWEEALQATLKTLFKLAEPYGVKVLANIVISDGNRLIASRFAIGSAPPSLYWLQNAPSFPNSVIIASEPLFPGHWNPCPESSMIIVGEDFKIEDIVDLNSSET</sequence>
<gene>
    <name evidence="3" type="primary">egtC</name>
    <name evidence="3" type="ORF">PMH09_16180</name>
</gene>
<organism evidence="3 4">
    <name type="scientific">Roseofilum casamattae BLCC-M143</name>
    <dbReference type="NCBI Taxonomy" id="3022442"/>
    <lineage>
        <taxon>Bacteria</taxon>
        <taxon>Bacillati</taxon>
        <taxon>Cyanobacteriota</taxon>
        <taxon>Cyanophyceae</taxon>
        <taxon>Desertifilales</taxon>
        <taxon>Desertifilaceae</taxon>
        <taxon>Roseofilum</taxon>
        <taxon>Roseofilum casamattae</taxon>
    </lineage>
</organism>
<dbReference type="PROSITE" id="PS51278">
    <property type="entry name" value="GATASE_TYPE_2"/>
    <property type="match status" value="1"/>
</dbReference>
<evidence type="ECO:0000259" key="2">
    <source>
        <dbReference type="PROSITE" id="PS51278"/>
    </source>
</evidence>